<proteinExistence type="predicted"/>
<sequence>MRYAEVNWLTEILPEIQSTGEQVGYENISSVSRMNKAVVGFFLKEEIVVNRLVSRRISVSGLFVAISPLVNPTRKVIISNVPPFIPDDDIERALLCYGKSTCPHKAGSSDVNTTPNSTDDSEARESNREKTTLNENSTVDLVANESNGGQTTPIVNSVDSVANESTVRQITPKVNSTVVLEMRETLGSETCKDSEVVQMNEVVSVEINKMMSCTEMVREEGIGDDDMLSDLFEIWSQ</sequence>
<dbReference type="Proteomes" id="UP001529510">
    <property type="component" value="Unassembled WGS sequence"/>
</dbReference>
<name>A0ABD0MXI3_CIRMR</name>
<accession>A0ABD0MXI3</accession>
<evidence type="ECO:0000256" key="1">
    <source>
        <dbReference type="SAM" id="MobiDB-lite"/>
    </source>
</evidence>
<keyword evidence="3" id="KW-1185">Reference proteome</keyword>
<dbReference type="EMBL" id="JAMKFB020000123">
    <property type="protein sequence ID" value="KAL0153271.1"/>
    <property type="molecule type" value="Genomic_DNA"/>
</dbReference>
<feature type="non-terminal residue" evidence="2">
    <location>
        <position position="237"/>
    </location>
</feature>
<reference evidence="2 3" key="1">
    <citation type="submission" date="2024-05" db="EMBL/GenBank/DDBJ databases">
        <title>Genome sequencing and assembly of Indian major carp, Cirrhinus mrigala (Hamilton, 1822).</title>
        <authorList>
            <person name="Mohindra V."/>
            <person name="Chowdhury L.M."/>
            <person name="Lal K."/>
            <person name="Jena J.K."/>
        </authorList>
    </citation>
    <scope>NUCLEOTIDE SEQUENCE [LARGE SCALE GENOMIC DNA]</scope>
    <source>
        <strain evidence="2">CM1030</strain>
        <tissue evidence="2">Blood</tissue>
    </source>
</reference>
<dbReference type="AlphaFoldDB" id="A0ABD0MXI3"/>
<feature type="compositionally biased region" description="Basic and acidic residues" evidence="1">
    <location>
        <begin position="121"/>
        <end position="132"/>
    </location>
</feature>
<comment type="caution">
    <text evidence="2">The sequence shown here is derived from an EMBL/GenBank/DDBJ whole genome shotgun (WGS) entry which is preliminary data.</text>
</comment>
<evidence type="ECO:0000313" key="3">
    <source>
        <dbReference type="Proteomes" id="UP001529510"/>
    </source>
</evidence>
<gene>
    <name evidence="2" type="ORF">M9458_051446</name>
</gene>
<feature type="compositionally biased region" description="Polar residues" evidence="1">
    <location>
        <begin position="109"/>
        <end position="118"/>
    </location>
</feature>
<organism evidence="2 3">
    <name type="scientific">Cirrhinus mrigala</name>
    <name type="common">Mrigala</name>
    <dbReference type="NCBI Taxonomy" id="683832"/>
    <lineage>
        <taxon>Eukaryota</taxon>
        <taxon>Metazoa</taxon>
        <taxon>Chordata</taxon>
        <taxon>Craniata</taxon>
        <taxon>Vertebrata</taxon>
        <taxon>Euteleostomi</taxon>
        <taxon>Actinopterygii</taxon>
        <taxon>Neopterygii</taxon>
        <taxon>Teleostei</taxon>
        <taxon>Ostariophysi</taxon>
        <taxon>Cypriniformes</taxon>
        <taxon>Cyprinidae</taxon>
        <taxon>Labeoninae</taxon>
        <taxon>Labeonini</taxon>
        <taxon>Cirrhinus</taxon>
    </lineage>
</organism>
<feature type="region of interest" description="Disordered" evidence="1">
    <location>
        <begin position="103"/>
        <end position="137"/>
    </location>
</feature>
<protein>
    <submittedName>
        <fullName evidence="2">Uncharacterized protein</fullName>
    </submittedName>
</protein>
<evidence type="ECO:0000313" key="2">
    <source>
        <dbReference type="EMBL" id="KAL0153271.1"/>
    </source>
</evidence>